<proteinExistence type="predicted"/>
<accession>A0ACD1G5T1</accession>
<reference evidence="1" key="1">
    <citation type="submission" date="2018-02" db="EMBL/GenBank/DDBJ databases">
        <title>The genomes of Aspergillus section Nigri reveals drivers in fungal speciation.</title>
        <authorList>
            <consortium name="DOE Joint Genome Institute"/>
            <person name="Vesth T.C."/>
            <person name="Nybo J."/>
            <person name="Theobald S."/>
            <person name="Brandl J."/>
            <person name="Frisvad J.C."/>
            <person name="Nielsen K.F."/>
            <person name="Lyhne E.K."/>
            <person name="Kogle M.E."/>
            <person name="Kuo A."/>
            <person name="Riley R."/>
            <person name="Clum A."/>
            <person name="Nolan M."/>
            <person name="Lipzen A."/>
            <person name="Salamov A."/>
            <person name="Henrissat B."/>
            <person name="Wiebenga A."/>
            <person name="De vries R.P."/>
            <person name="Grigoriev I.V."/>
            <person name="Mortensen U.H."/>
            <person name="Andersen M.R."/>
            <person name="Baker S.E."/>
        </authorList>
    </citation>
    <scope>NUCLEOTIDE SEQUENCE</scope>
    <source>
        <strain evidence="1">CBS 621.78</strain>
    </source>
</reference>
<evidence type="ECO:0000313" key="2">
    <source>
        <dbReference type="Proteomes" id="UP000249057"/>
    </source>
</evidence>
<sequence>MTDRSSSFLSATSAHSFVQQLQPDSELDSQTKAYQETLDHEVEASEKRRLNRIYYNVQPEEGTIYHGAEIARNTLQAKCEEFFALQKSSDSLSRSSPASRFRRHHRKSDSAHSWIGAEIKEAGLYTAEDVRGLTLRAEKKWKDGAGIIARNFNTICNSLDAHKGIFDCFPSATSYTSALCGAVSMIIQASVNYSTIAEQLSSHITTLSERILVCTRWVDAFHEPVMQERLASIYGAFFDFFTEVAGWFLKPWHARVLDSFNSHCAPKYEATFSAINRSLDLMTEYGVILIADGVLKLSQSAAYLREAMAKWRAEFKEVETYRREVGQCMHILLETSETQQMHLRQIEQQSRRYQLPTERNQLQLLQQQQQQQQESHFLRSNFDRRDDQAERQGWRGRGGEGGPTSSTTPLIPTFTSHADAKQYCAHFEDFITAVGASDGLDLVSDTHVIRLDPLLVRRLGAWLQPHADHGVMIDSSLGSPRTLWINSPYQRGTTHGAQLAAIKVLQVAICAQAPFISHFCHRPHWTPVPNFVGTARDAGLLALVYSLILQLLQYRPPGQILLPTDDLASLGSRDRPTQIETCWRPALEIFRLLLAGSSSVLGYCIISGWTELEEEQSAADGASDLCKEFLDVLFNHAAPSLRVLLTTSGQSRILDEYVGLEGRVRTEQTAQQMARNGRIGLLF</sequence>
<evidence type="ECO:0000313" key="1">
    <source>
        <dbReference type="EMBL" id="RAH44506.1"/>
    </source>
</evidence>
<keyword evidence="2" id="KW-1185">Reference proteome</keyword>
<protein>
    <submittedName>
        <fullName evidence="1">Uncharacterized protein</fullName>
    </submittedName>
</protein>
<name>A0ACD1G5T1_9EURO</name>
<gene>
    <name evidence="1" type="ORF">BO95DRAFT_464993</name>
</gene>
<dbReference type="EMBL" id="KZ825353">
    <property type="protein sequence ID" value="RAH44506.1"/>
    <property type="molecule type" value="Genomic_DNA"/>
</dbReference>
<dbReference type="Proteomes" id="UP000249057">
    <property type="component" value="Unassembled WGS sequence"/>
</dbReference>
<organism evidence="1 2">
    <name type="scientific">Aspergillus brunneoviolaceus CBS 621.78</name>
    <dbReference type="NCBI Taxonomy" id="1450534"/>
    <lineage>
        <taxon>Eukaryota</taxon>
        <taxon>Fungi</taxon>
        <taxon>Dikarya</taxon>
        <taxon>Ascomycota</taxon>
        <taxon>Pezizomycotina</taxon>
        <taxon>Eurotiomycetes</taxon>
        <taxon>Eurotiomycetidae</taxon>
        <taxon>Eurotiales</taxon>
        <taxon>Aspergillaceae</taxon>
        <taxon>Aspergillus</taxon>
        <taxon>Aspergillus subgen. Circumdati</taxon>
    </lineage>
</organism>